<dbReference type="Gene3D" id="4.10.280.10">
    <property type="entry name" value="Helix-loop-helix DNA-binding domain"/>
    <property type="match status" value="1"/>
</dbReference>
<evidence type="ECO:0000259" key="3">
    <source>
        <dbReference type="PROSITE" id="PS50888"/>
    </source>
</evidence>
<evidence type="ECO:0000256" key="1">
    <source>
        <dbReference type="SAM" id="Coils"/>
    </source>
</evidence>
<feature type="compositionally biased region" description="Gly residues" evidence="2">
    <location>
        <begin position="350"/>
        <end position="370"/>
    </location>
</feature>
<protein>
    <recommendedName>
        <fullName evidence="3">BHLH domain-containing protein</fullName>
    </recommendedName>
</protein>
<dbReference type="GO" id="GO:0046983">
    <property type="term" value="F:protein dimerization activity"/>
    <property type="evidence" value="ECO:0007669"/>
    <property type="project" value="InterPro"/>
</dbReference>
<feature type="compositionally biased region" description="Basic and acidic residues" evidence="2">
    <location>
        <begin position="304"/>
        <end position="325"/>
    </location>
</feature>
<feature type="domain" description="BHLH" evidence="3">
    <location>
        <begin position="313"/>
        <end position="403"/>
    </location>
</feature>
<dbReference type="AlphaFoldDB" id="A0AAE0IXU0"/>
<dbReference type="InterPro" id="IPR036638">
    <property type="entry name" value="HLH_DNA-bd_sf"/>
</dbReference>
<organism evidence="4 5">
    <name type="scientific">Cercophora scortea</name>
    <dbReference type="NCBI Taxonomy" id="314031"/>
    <lineage>
        <taxon>Eukaryota</taxon>
        <taxon>Fungi</taxon>
        <taxon>Dikarya</taxon>
        <taxon>Ascomycota</taxon>
        <taxon>Pezizomycotina</taxon>
        <taxon>Sordariomycetes</taxon>
        <taxon>Sordariomycetidae</taxon>
        <taxon>Sordariales</taxon>
        <taxon>Lasiosphaeriaceae</taxon>
        <taxon>Cercophora</taxon>
    </lineage>
</organism>
<evidence type="ECO:0000256" key="2">
    <source>
        <dbReference type="SAM" id="MobiDB-lite"/>
    </source>
</evidence>
<dbReference type="SUPFAM" id="SSF47459">
    <property type="entry name" value="HLH, helix-loop-helix DNA-binding domain"/>
    <property type="match status" value="1"/>
</dbReference>
<evidence type="ECO:0000313" key="5">
    <source>
        <dbReference type="Proteomes" id="UP001286456"/>
    </source>
</evidence>
<accession>A0AAE0IXU0</accession>
<dbReference type="InterPro" id="IPR052099">
    <property type="entry name" value="Regulatory_TF_Diverse"/>
</dbReference>
<dbReference type="PANTHER" id="PTHR47336">
    <property type="entry name" value="TRANSCRIPTION FACTOR HMS1-RELATED"/>
    <property type="match status" value="1"/>
</dbReference>
<keyword evidence="5" id="KW-1185">Reference proteome</keyword>
<dbReference type="CDD" id="cd11395">
    <property type="entry name" value="bHLHzip_SREBP_like"/>
    <property type="match status" value="1"/>
</dbReference>
<feature type="compositionally biased region" description="Basic residues" evidence="2">
    <location>
        <begin position="281"/>
        <end position="290"/>
    </location>
</feature>
<feature type="compositionally biased region" description="Polar residues" evidence="2">
    <location>
        <begin position="177"/>
        <end position="186"/>
    </location>
</feature>
<comment type="caution">
    <text evidence="4">The sequence shown here is derived from an EMBL/GenBank/DDBJ whole genome shotgun (WGS) entry which is preliminary data.</text>
</comment>
<dbReference type="InterPro" id="IPR011598">
    <property type="entry name" value="bHLH_dom"/>
</dbReference>
<dbReference type="EMBL" id="JAUEPO010000002">
    <property type="protein sequence ID" value="KAK3333293.1"/>
    <property type="molecule type" value="Genomic_DNA"/>
</dbReference>
<dbReference type="Pfam" id="PF00010">
    <property type="entry name" value="HLH"/>
    <property type="match status" value="1"/>
</dbReference>
<feature type="coiled-coil region" evidence="1">
    <location>
        <begin position="393"/>
        <end position="430"/>
    </location>
</feature>
<feature type="compositionally biased region" description="Pro residues" evidence="2">
    <location>
        <begin position="250"/>
        <end position="265"/>
    </location>
</feature>
<reference evidence="4" key="2">
    <citation type="submission" date="2023-06" db="EMBL/GenBank/DDBJ databases">
        <authorList>
            <consortium name="Lawrence Berkeley National Laboratory"/>
            <person name="Haridas S."/>
            <person name="Hensen N."/>
            <person name="Bonometti L."/>
            <person name="Westerberg I."/>
            <person name="Brannstrom I.O."/>
            <person name="Guillou S."/>
            <person name="Cros-Aarteil S."/>
            <person name="Calhoun S."/>
            <person name="Kuo A."/>
            <person name="Mondo S."/>
            <person name="Pangilinan J."/>
            <person name="Riley R."/>
            <person name="Labutti K."/>
            <person name="Andreopoulos B."/>
            <person name="Lipzen A."/>
            <person name="Chen C."/>
            <person name="Yanf M."/>
            <person name="Daum C."/>
            <person name="Ng V."/>
            <person name="Clum A."/>
            <person name="Steindorff A."/>
            <person name="Ohm R."/>
            <person name="Martin F."/>
            <person name="Silar P."/>
            <person name="Natvig D."/>
            <person name="Lalanne C."/>
            <person name="Gautier V."/>
            <person name="Ament-Velasquez S.L."/>
            <person name="Kruys A."/>
            <person name="Hutchinson M.I."/>
            <person name="Powell A.J."/>
            <person name="Barry K."/>
            <person name="Miller A.N."/>
            <person name="Grigoriev I.V."/>
            <person name="Debuchy R."/>
            <person name="Gladieux P."/>
            <person name="Thoren M.H."/>
            <person name="Johannesson H."/>
        </authorList>
    </citation>
    <scope>NUCLEOTIDE SEQUENCE</scope>
    <source>
        <strain evidence="4">SMH4131-1</strain>
    </source>
</reference>
<reference evidence="4" key="1">
    <citation type="journal article" date="2023" name="Mol. Phylogenet. Evol.">
        <title>Genome-scale phylogeny and comparative genomics of the fungal order Sordariales.</title>
        <authorList>
            <person name="Hensen N."/>
            <person name="Bonometti L."/>
            <person name="Westerberg I."/>
            <person name="Brannstrom I.O."/>
            <person name="Guillou S."/>
            <person name="Cros-Aarteil S."/>
            <person name="Calhoun S."/>
            <person name="Haridas S."/>
            <person name="Kuo A."/>
            <person name="Mondo S."/>
            <person name="Pangilinan J."/>
            <person name="Riley R."/>
            <person name="LaButti K."/>
            <person name="Andreopoulos B."/>
            <person name="Lipzen A."/>
            <person name="Chen C."/>
            <person name="Yan M."/>
            <person name="Daum C."/>
            <person name="Ng V."/>
            <person name="Clum A."/>
            <person name="Steindorff A."/>
            <person name="Ohm R.A."/>
            <person name="Martin F."/>
            <person name="Silar P."/>
            <person name="Natvig D.O."/>
            <person name="Lalanne C."/>
            <person name="Gautier V."/>
            <person name="Ament-Velasquez S.L."/>
            <person name="Kruys A."/>
            <person name="Hutchinson M.I."/>
            <person name="Powell A.J."/>
            <person name="Barry K."/>
            <person name="Miller A.N."/>
            <person name="Grigoriev I.V."/>
            <person name="Debuchy R."/>
            <person name="Gladieux P."/>
            <person name="Hiltunen Thoren M."/>
            <person name="Johannesson H."/>
        </authorList>
    </citation>
    <scope>NUCLEOTIDE SEQUENCE</scope>
    <source>
        <strain evidence="4">SMH4131-1</strain>
    </source>
</reference>
<evidence type="ECO:0000313" key="4">
    <source>
        <dbReference type="EMBL" id="KAK3333293.1"/>
    </source>
</evidence>
<dbReference type="Proteomes" id="UP001286456">
    <property type="component" value="Unassembled WGS sequence"/>
</dbReference>
<feature type="compositionally biased region" description="Low complexity" evidence="2">
    <location>
        <begin position="207"/>
        <end position="219"/>
    </location>
</feature>
<dbReference type="PANTHER" id="PTHR47336:SF2">
    <property type="entry name" value="TRANSCRIPTION FACTOR HMS1-RELATED"/>
    <property type="match status" value="1"/>
</dbReference>
<feature type="compositionally biased region" description="Low complexity" evidence="2">
    <location>
        <begin position="158"/>
        <end position="171"/>
    </location>
</feature>
<keyword evidence="1" id="KW-0175">Coiled coil</keyword>
<sequence length="438" mass="46295">MLIENNLLAEVVEDWPQQHAILSGSRTTTAQVSCRRSPPLFSYPTFVSSARVGGPGSRASPLTSVDTSNCSTTTFSPVLVASPAYQAPTAVDYSAPYFHPGHLDWQQLLPISDPLDNSVSPLEDATISGYSSPVARHSFSQSPAFGYFWPGPGDSLTGLGSPSSPGTLDSPALRSYGSLSETTTESVFGGSDSAATSFDAGMATGWQQQQQQTQPQLQPGGDGEDAVPKHKRTKSFTKQDVAAARSGGPPLAPEPPAPLLAPKPQPKSNHASGLGNGHGHSTSKKGKLRSAARSGKSTAVPRPRPGESTEERKTRSSHNLVEKQYRNRLNAQFESLLNALPEDLRSPPGAGDGGDLDGGSGGGAGGGGGSIDASASLQSPDVGERRLSKAEVLDLSRRYIQSLEKERDMLEQEREELIKGMERLRAVQARELADAKRM</sequence>
<proteinExistence type="predicted"/>
<feature type="region of interest" description="Disordered" evidence="2">
    <location>
        <begin position="158"/>
        <end position="385"/>
    </location>
</feature>
<dbReference type="SMART" id="SM00353">
    <property type="entry name" value="HLH"/>
    <property type="match status" value="1"/>
</dbReference>
<gene>
    <name evidence="4" type="ORF">B0T19DRAFT_121996</name>
</gene>
<name>A0AAE0IXU0_9PEZI</name>
<dbReference type="PROSITE" id="PS50888">
    <property type="entry name" value="BHLH"/>
    <property type="match status" value="1"/>
</dbReference>